<dbReference type="OrthoDB" id="63594at2759"/>
<dbReference type="PANTHER" id="PTHR31366:SF2">
    <property type="entry name" value="UPF0739 PROTEIN C1ORF74"/>
    <property type="match status" value="1"/>
</dbReference>
<dbReference type="EMBL" id="CAADRA010005186">
    <property type="protein sequence ID" value="VFT86703.1"/>
    <property type="molecule type" value="Genomic_DNA"/>
</dbReference>
<evidence type="ECO:0000313" key="3">
    <source>
        <dbReference type="Proteomes" id="UP000332933"/>
    </source>
</evidence>
<evidence type="ECO:0000313" key="1">
    <source>
        <dbReference type="EMBL" id="KAF0699641.1"/>
    </source>
</evidence>
<organism evidence="2 3">
    <name type="scientific">Aphanomyces stellatus</name>
    <dbReference type="NCBI Taxonomy" id="120398"/>
    <lineage>
        <taxon>Eukaryota</taxon>
        <taxon>Sar</taxon>
        <taxon>Stramenopiles</taxon>
        <taxon>Oomycota</taxon>
        <taxon>Saprolegniomycetes</taxon>
        <taxon>Saprolegniales</taxon>
        <taxon>Verrucalvaceae</taxon>
        <taxon>Aphanomyces</taxon>
    </lineage>
</organism>
<dbReference type="InterPro" id="IPR027850">
    <property type="entry name" value="DUF4504"/>
</dbReference>
<dbReference type="EMBL" id="VJMH01005165">
    <property type="protein sequence ID" value="KAF0699641.1"/>
    <property type="molecule type" value="Genomic_DNA"/>
</dbReference>
<reference evidence="1" key="2">
    <citation type="submission" date="2019-06" db="EMBL/GenBank/DDBJ databases">
        <title>Genomics analysis of Aphanomyces spp. identifies a new class of oomycete effector associated with host adaptation.</title>
        <authorList>
            <person name="Gaulin E."/>
        </authorList>
    </citation>
    <scope>NUCLEOTIDE SEQUENCE</scope>
    <source>
        <strain evidence="1">CBS 578.67</strain>
    </source>
</reference>
<dbReference type="Proteomes" id="UP000332933">
    <property type="component" value="Unassembled WGS sequence"/>
</dbReference>
<gene>
    <name evidence="2" type="primary">Aste57867_9824</name>
    <name evidence="1" type="ORF">As57867_009785</name>
    <name evidence="2" type="ORF">ASTE57867_9824</name>
</gene>
<dbReference type="AlphaFoldDB" id="A0A485KNU2"/>
<reference evidence="2 3" key="1">
    <citation type="submission" date="2019-03" db="EMBL/GenBank/DDBJ databases">
        <authorList>
            <person name="Gaulin E."/>
            <person name="Dumas B."/>
        </authorList>
    </citation>
    <scope>NUCLEOTIDE SEQUENCE [LARGE SCALE GENOMIC DNA]</scope>
    <source>
        <strain evidence="2">CBS 568.67</strain>
    </source>
</reference>
<sequence>MERTWKLASVWAGVAPFLEAPDHRRAAWTCKTWHVLMRAHRPKHVLLPLDEDCAKKVIDVVVRVGRSRSKKSLWSHKHAHTLGYDLYFVMSGLRVSCLVDCVFMEPSVATLLLETLRESNPLFKHVVAIFLGDDLFFLHRTSFVHAKLLDLTCDFRSLLFVDVTKTQLDSTPKICAAPPALTPFLRRLLSDMMTLSAAILDISSVVRLYSLSSTAVAGLLLHYPVIYSFQSASDTTTNALAMQPLLVFHATLTFNGQVHSLVKFSFPAALASHRPSCAALLRSLCRGHFPRSSPVHLETTTVTLASVAL</sequence>
<dbReference type="Pfam" id="PF14953">
    <property type="entry name" value="DUF4504"/>
    <property type="match status" value="1"/>
</dbReference>
<keyword evidence="3" id="KW-1185">Reference proteome</keyword>
<evidence type="ECO:0000313" key="2">
    <source>
        <dbReference type="EMBL" id="VFT86703.1"/>
    </source>
</evidence>
<protein>
    <submittedName>
        <fullName evidence="2">Aste57867_9824 protein</fullName>
    </submittedName>
</protein>
<dbReference type="PANTHER" id="PTHR31366">
    <property type="entry name" value="UPF0739 PROTEIN C1ORF74"/>
    <property type="match status" value="1"/>
</dbReference>
<accession>A0A485KNU2</accession>
<name>A0A485KNU2_9STRA</name>
<proteinExistence type="predicted"/>